<feature type="transmembrane region" description="Helical" evidence="2">
    <location>
        <begin position="258"/>
        <end position="276"/>
    </location>
</feature>
<feature type="compositionally biased region" description="Polar residues" evidence="1">
    <location>
        <begin position="145"/>
        <end position="155"/>
    </location>
</feature>
<accession>A0A5B7FTM1</accession>
<dbReference type="EMBL" id="VSRR010008434">
    <property type="protein sequence ID" value="MPC48717.1"/>
    <property type="molecule type" value="Genomic_DNA"/>
</dbReference>
<dbReference type="OrthoDB" id="7701249at2759"/>
<comment type="caution">
    <text evidence="3">The sequence shown here is derived from an EMBL/GenBank/DDBJ whole genome shotgun (WGS) entry which is preliminary data.</text>
</comment>
<feature type="compositionally biased region" description="Low complexity" evidence="1">
    <location>
        <begin position="33"/>
        <end position="52"/>
    </location>
</feature>
<dbReference type="AlphaFoldDB" id="A0A5B7FTM1"/>
<feature type="compositionally biased region" description="Basic and acidic residues" evidence="1">
    <location>
        <begin position="56"/>
        <end position="70"/>
    </location>
</feature>
<keyword evidence="2" id="KW-0472">Membrane</keyword>
<name>A0A5B7FTM1_PORTR</name>
<evidence type="ECO:0000313" key="4">
    <source>
        <dbReference type="Proteomes" id="UP000324222"/>
    </source>
</evidence>
<keyword evidence="2" id="KW-0812">Transmembrane</keyword>
<keyword evidence="4" id="KW-1185">Reference proteome</keyword>
<evidence type="ECO:0000256" key="1">
    <source>
        <dbReference type="SAM" id="MobiDB-lite"/>
    </source>
</evidence>
<feature type="region of interest" description="Disordered" evidence="1">
    <location>
        <begin position="33"/>
        <end position="86"/>
    </location>
</feature>
<reference evidence="3 4" key="1">
    <citation type="submission" date="2019-05" db="EMBL/GenBank/DDBJ databases">
        <title>Another draft genome of Portunus trituberculatus and its Hox gene families provides insights of decapod evolution.</title>
        <authorList>
            <person name="Jeong J.-H."/>
            <person name="Song I."/>
            <person name="Kim S."/>
            <person name="Choi T."/>
            <person name="Kim D."/>
            <person name="Ryu S."/>
            <person name="Kim W."/>
        </authorList>
    </citation>
    <scope>NUCLEOTIDE SEQUENCE [LARGE SCALE GENOMIC DNA]</scope>
    <source>
        <tissue evidence="3">Muscle</tissue>
    </source>
</reference>
<evidence type="ECO:0000313" key="3">
    <source>
        <dbReference type="EMBL" id="MPC48717.1"/>
    </source>
</evidence>
<proteinExistence type="predicted"/>
<evidence type="ECO:0000256" key="2">
    <source>
        <dbReference type="SAM" id="Phobius"/>
    </source>
</evidence>
<feature type="transmembrane region" description="Helical" evidence="2">
    <location>
        <begin position="6"/>
        <end position="29"/>
    </location>
</feature>
<feature type="region of interest" description="Disordered" evidence="1">
    <location>
        <begin position="131"/>
        <end position="155"/>
    </location>
</feature>
<sequence length="279" mass="30200">MDVIPVPLVLGLFIELTACFCYCSAAAMSESGEASSASRSPSPPSSRAYSGPPHVPRTDIHLHNTDDSSRRHSSQRSCGQHDYVRLRDNGDDARGFRRTSPMPAPWSVVLDALAGLWGEVEALKADRQRLPPSAGSVRAPVGDSTLGTQGSSPSCSPANFSGFSARVSDDEDMSVLAATADSALIRATKAFGPTDMVSADIDHRVAEMVNFLFDNGLREEDYKAICEDEIVKRPNNCHALVPLLTFFRMQCQNRQGPFCFLVVVALECCSALMFLVNLL</sequence>
<dbReference type="Proteomes" id="UP000324222">
    <property type="component" value="Unassembled WGS sequence"/>
</dbReference>
<gene>
    <name evidence="3" type="ORF">E2C01_042499</name>
</gene>
<organism evidence="3 4">
    <name type="scientific">Portunus trituberculatus</name>
    <name type="common">Swimming crab</name>
    <name type="synonym">Neptunus trituberculatus</name>
    <dbReference type="NCBI Taxonomy" id="210409"/>
    <lineage>
        <taxon>Eukaryota</taxon>
        <taxon>Metazoa</taxon>
        <taxon>Ecdysozoa</taxon>
        <taxon>Arthropoda</taxon>
        <taxon>Crustacea</taxon>
        <taxon>Multicrustacea</taxon>
        <taxon>Malacostraca</taxon>
        <taxon>Eumalacostraca</taxon>
        <taxon>Eucarida</taxon>
        <taxon>Decapoda</taxon>
        <taxon>Pleocyemata</taxon>
        <taxon>Brachyura</taxon>
        <taxon>Eubrachyura</taxon>
        <taxon>Portunoidea</taxon>
        <taxon>Portunidae</taxon>
        <taxon>Portuninae</taxon>
        <taxon>Portunus</taxon>
    </lineage>
</organism>
<protein>
    <submittedName>
        <fullName evidence="3">Uncharacterized protein</fullName>
    </submittedName>
</protein>
<keyword evidence="2" id="KW-1133">Transmembrane helix</keyword>